<keyword evidence="2" id="KW-1185">Reference proteome</keyword>
<name>A0ABY4BDG1_9BACT</name>
<dbReference type="EMBL" id="CP094534">
    <property type="protein sequence ID" value="UOE36056.1"/>
    <property type="molecule type" value="Genomic_DNA"/>
</dbReference>
<gene>
    <name evidence="1" type="ORF">MTP16_10545</name>
</gene>
<accession>A0ABY4BDG1</accession>
<evidence type="ECO:0000313" key="2">
    <source>
        <dbReference type="Proteomes" id="UP000831390"/>
    </source>
</evidence>
<sequence>MKNYNEFSVSHFVVGVNSDVVNKAIHTAVLEVFTEKLKAVTSLKKGWKYGEGESISDNAINYARRIFNSVYRSFYGIPFDLFPIADGGISLVFRNKDLFFEFIVEPNGNVELVIERGVGSNYDIIEEADGINVDNAVDSIRNFIGQYQSESQCSSYEYFTPKNMTLHVRDLLAVVSGTHPTVVEYPSYVKNALLKPVETYVHISEHSISQSPATQFSSGFLISKKLEKLDWSKKIAHQVINAI</sequence>
<reference evidence="1 2" key="1">
    <citation type="submission" date="2022-03" db="EMBL/GenBank/DDBJ databases">
        <title>Hymenobactersp. isolated from the air.</title>
        <authorList>
            <person name="Won M."/>
            <person name="Kwon S.-W."/>
        </authorList>
    </citation>
    <scope>NUCLEOTIDE SEQUENCE [LARGE SCALE GENOMIC DNA]</scope>
    <source>
        <strain evidence="1 2">KACC 22596</strain>
    </source>
</reference>
<proteinExistence type="predicted"/>
<organism evidence="1 2">
    <name type="scientific">Hymenobacter monticola</name>
    <dbReference type="NCBI Taxonomy" id="1705399"/>
    <lineage>
        <taxon>Bacteria</taxon>
        <taxon>Pseudomonadati</taxon>
        <taxon>Bacteroidota</taxon>
        <taxon>Cytophagia</taxon>
        <taxon>Cytophagales</taxon>
        <taxon>Hymenobacteraceae</taxon>
        <taxon>Hymenobacter</taxon>
    </lineage>
</organism>
<dbReference type="Proteomes" id="UP000831390">
    <property type="component" value="Chromosome"/>
</dbReference>
<protein>
    <submittedName>
        <fullName evidence="1">Uncharacterized protein</fullName>
    </submittedName>
</protein>
<evidence type="ECO:0000313" key="1">
    <source>
        <dbReference type="EMBL" id="UOE36056.1"/>
    </source>
</evidence>
<dbReference type="RefSeq" id="WP_243519494.1">
    <property type="nucleotide sequence ID" value="NZ_CP094534.1"/>
</dbReference>